<proteinExistence type="predicted"/>
<name>A0A3N4LPA1_9PEZI</name>
<organism evidence="2 3">
    <name type="scientific">Terfezia boudieri ATCC MYA-4762</name>
    <dbReference type="NCBI Taxonomy" id="1051890"/>
    <lineage>
        <taxon>Eukaryota</taxon>
        <taxon>Fungi</taxon>
        <taxon>Dikarya</taxon>
        <taxon>Ascomycota</taxon>
        <taxon>Pezizomycotina</taxon>
        <taxon>Pezizomycetes</taxon>
        <taxon>Pezizales</taxon>
        <taxon>Pezizaceae</taxon>
        <taxon>Terfezia</taxon>
    </lineage>
</organism>
<feature type="region of interest" description="Disordered" evidence="1">
    <location>
        <begin position="444"/>
        <end position="545"/>
    </location>
</feature>
<feature type="compositionally biased region" description="Low complexity" evidence="1">
    <location>
        <begin position="449"/>
        <end position="463"/>
    </location>
</feature>
<keyword evidence="3" id="KW-1185">Reference proteome</keyword>
<accession>A0A3N4LPA1</accession>
<dbReference type="OrthoDB" id="9368434at2759"/>
<gene>
    <name evidence="2" type="ORF">L211DRAFT_867611</name>
</gene>
<dbReference type="Proteomes" id="UP000267821">
    <property type="component" value="Unassembled WGS sequence"/>
</dbReference>
<evidence type="ECO:0000256" key="1">
    <source>
        <dbReference type="SAM" id="MobiDB-lite"/>
    </source>
</evidence>
<reference evidence="2 3" key="1">
    <citation type="journal article" date="2018" name="Nat. Ecol. Evol.">
        <title>Pezizomycetes genomes reveal the molecular basis of ectomycorrhizal truffle lifestyle.</title>
        <authorList>
            <person name="Murat C."/>
            <person name="Payen T."/>
            <person name="Noel B."/>
            <person name="Kuo A."/>
            <person name="Morin E."/>
            <person name="Chen J."/>
            <person name="Kohler A."/>
            <person name="Krizsan K."/>
            <person name="Balestrini R."/>
            <person name="Da Silva C."/>
            <person name="Montanini B."/>
            <person name="Hainaut M."/>
            <person name="Levati E."/>
            <person name="Barry K.W."/>
            <person name="Belfiori B."/>
            <person name="Cichocki N."/>
            <person name="Clum A."/>
            <person name="Dockter R.B."/>
            <person name="Fauchery L."/>
            <person name="Guy J."/>
            <person name="Iotti M."/>
            <person name="Le Tacon F."/>
            <person name="Lindquist E.A."/>
            <person name="Lipzen A."/>
            <person name="Malagnac F."/>
            <person name="Mello A."/>
            <person name="Molinier V."/>
            <person name="Miyauchi S."/>
            <person name="Poulain J."/>
            <person name="Riccioni C."/>
            <person name="Rubini A."/>
            <person name="Sitrit Y."/>
            <person name="Splivallo R."/>
            <person name="Traeger S."/>
            <person name="Wang M."/>
            <person name="Zifcakova L."/>
            <person name="Wipf D."/>
            <person name="Zambonelli A."/>
            <person name="Paolocci F."/>
            <person name="Nowrousian M."/>
            <person name="Ottonello S."/>
            <person name="Baldrian P."/>
            <person name="Spatafora J.W."/>
            <person name="Henrissat B."/>
            <person name="Nagy L.G."/>
            <person name="Aury J.M."/>
            <person name="Wincker P."/>
            <person name="Grigoriev I.V."/>
            <person name="Bonfante P."/>
            <person name="Martin F.M."/>
        </authorList>
    </citation>
    <scope>NUCLEOTIDE SEQUENCE [LARGE SCALE GENOMIC DNA]</scope>
    <source>
        <strain evidence="2 3">ATCC MYA-4762</strain>
    </source>
</reference>
<dbReference type="EMBL" id="ML121540">
    <property type="protein sequence ID" value="RPB24714.1"/>
    <property type="molecule type" value="Genomic_DNA"/>
</dbReference>
<feature type="region of interest" description="Disordered" evidence="1">
    <location>
        <begin position="77"/>
        <end position="102"/>
    </location>
</feature>
<dbReference type="InParanoid" id="A0A3N4LPA1"/>
<sequence length="766" mass="85365">MSSDDNLDEFHFEMAKDWCLEPIYGQEDNFIRDDGQIQGQSNSAFNFSFEPDEVPDLELQPTIPACNSAFTKRHTMPESGIYSTSPNSHHARPTHPSPKRAETLPSTIEVSNIARNKKRIAGLLSKIEPAPSSERGNEPFLDRNVAQSPQVNPMIDMECEEWPVPTFFLDQIGPPPALELDRADDLTPEDPEGSPKCFGNTQSNNIDDNKFNNNMPEVLHSVLHLGPYVKVTPSDSGIGSSTKSYGPGPTSVVESLYRHTSSNKGGRSSWASQAKGFDRASVSASTPAGRYQQVVAKLGPLTSAASSTTGCVETPRILSETALKTMKTIILEPILNNSKFCDFWDICRMAGEQMESGQIGSLRDLEKFLFHKASNIKNNEAYINFCKEFLHHVRESLKYMPQNELLRPYDRPYDTGYFLDTLAPFDKSTMQFEFEEDPAIGEWLGSMASQPPQSSQPLQLSQSGKRVTEADIAGDSLAKRPKPNRPGLRVDTNNYLSEDWLDSEMTPISGNPGAMGPPPVPRTRMKSTSPIQYPRNKTKHQGRAQQVKEPQAFPCTWDGCAHQPFPRACDLTVESCKYAIEGFPTEKERDRHWTDRHSPDTPAFCCKYFPCTYKSKRESNCKQHMENAHGYTYVRMKQNHKASGDKRQSHSPTSPGDQESPMGAPPSYQATAQASIGDGFPQTKHQNQYTDRDLAALQGILIRSFSDSFGHQAYMTQGPTEQLPYPPDVTNPSTWVYTPMPVPPIPDDYENIDPNLEMNVNVGGGM</sequence>
<protein>
    <recommendedName>
        <fullName evidence="4">C2H2-type domain-containing protein</fullName>
    </recommendedName>
</protein>
<evidence type="ECO:0000313" key="3">
    <source>
        <dbReference type="Proteomes" id="UP000267821"/>
    </source>
</evidence>
<feature type="region of interest" description="Disordered" evidence="1">
    <location>
        <begin position="638"/>
        <end position="672"/>
    </location>
</feature>
<evidence type="ECO:0008006" key="4">
    <source>
        <dbReference type="Google" id="ProtNLM"/>
    </source>
</evidence>
<evidence type="ECO:0000313" key="2">
    <source>
        <dbReference type="EMBL" id="RPB24714.1"/>
    </source>
</evidence>
<dbReference type="STRING" id="1051890.A0A3N4LPA1"/>
<dbReference type="AlphaFoldDB" id="A0A3N4LPA1"/>